<dbReference type="Gene3D" id="2.30.320.10">
    <property type="entry name" value="YwqG-like"/>
    <property type="match status" value="1"/>
</dbReference>
<dbReference type="EMBL" id="BAABCW010000011">
    <property type="protein sequence ID" value="GAA3511747.1"/>
    <property type="molecule type" value="Genomic_DNA"/>
</dbReference>
<reference evidence="2" key="1">
    <citation type="journal article" date="2019" name="Int. J. Syst. Evol. Microbiol.">
        <title>The Global Catalogue of Microorganisms (GCM) 10K type strain sequencing project: providing services to taxonomists for standard genome sequencing and annotation.</title>
        <authorList>
            <consortium name="The Broad Institute Genomics Platform"/>
            <consortium name="The Broad Institute Genome Sequencing Center for Infectious Disease"/>
            <person name="Wu L."/>
            <person name="Ma J."/>
        </authorList>
    </citation>
    <scope>NUCLEOTIDE SEQUENCE [LARGE SCALE GENOMIC DNA]</scope>
    <source>
        <strain evidence="2">JCM 17106</strain>
    </source>
</reference>
<sequence length="235" mass="27133">MTIKEIQNKIARPITKFTTGGFRPENTIEESWIGKVSVFKNDEEIPIDKNGDLMISLGQLYIPNLPFIHKNIQNTKVITVFISKELPKCLEKMGDRWLIREYKNLDEIKIKNLKNPTSFLKPFPLKSEFIKKDFPIWDGGGLSGEMEDEIIKLEREGIIRSYYDITDHTYEHKIGGYPSFCQPGIGDSDGFGEGFEFVFQISSDEKANLNVVDSGSLMFAKNKKTEEWSIYYDFY</sequence>
<comment type="caution">
    <text evidence="1">The sequence shown here is derived from an EMBL/GenBank/DDBJ whole genome shotgun (WGS) entry which is preliminary data.</text>
</comment>
<keyword evidence="2" id="KW-1185">Reference proteome</keyword>
<dbReference type="Pfam" id="PF09234">
    <property type="entry name" value="DUF1963"/>
    <property type="match status" value="1"/>
</dbReference>
<protein>
    <recommendedName>
        <fullName evidence="3">DUF1963 domain-containing protein</fullName>
    </recommendedName>
</protein>
<gene>
    <name evidence="1" type="ORF">GCM10022393_26830</name>
</gene>
<name>A0ABP6UPK7_9FLAO</name>
<dbReference type="RefSeq" id="WP_344928220.1">
    <property type="nucleotide sequence ID" value="NZ_BAABCW010000011.1"/>
</dbReference>
<evidence type="ECO:0000313" key="1">
    <source>
        <dbReference type="EMBL" id="GAA3511747.1"/>
    </source>
</evidence>
<proteinExistence type="predicted"/>
<dbReference type="InterPro" id="IPR015315">
    <property type="entry name" value="DUF1963"/>
</dbReference>
<evidence type="ECO:0008006" key="3">
    <source>
        <dbReference type="Google" id="ProtNLM"/>
    </source>
</evidence>
<accession>A0ABP6UPK7</accession>
<organism evidence="1 2">
    <name type="scientific">Aquimarina addita</name>
    <dbReference type="NCBI Taxonomy" id="870485"/>
    <lineage>
        <taxon>Bacteria</taxon>
        <taxon>Pseudomonadati</taxon>
        <taxon>Bacteroidota</taxon>
        <taxon>Flavobacteriia</taxon>
        <taxon>Flavobacteriales</taxon>
        <taxon>Flavobacteriaceae</taxon>
        <taxon>Aquimarina</taxon>
    </lineage>
</organism>
<dbReference type="InterPro" id="IPR035948">
    <property type="entry name" value="YwqG-like_sf"/>
</dbReference>
<dbReference type="Proteomes" id="UP001500459">
    <property type="component" value="Unassembled WGS sequence"/>
</dbReference>
<evidence type="ECO:0000313" key="2">
    <source>
        <dbReference type="Proteomes" id="UP001500459"/>
    </source>
</evidence>
<dbReference type="SUPFAM" id="SSF103032">
    <property type="entry name" value="Hypothetical protein YwqG"/>
    <property type="match status" value="1"/>
</dbReference>